<dbReference type="AlphaFoldDB" id="A0A8J7FRL8"/>
<dbReference type="PRINTS" id="PR00038">
    <property type="entry name" value="HTHLUXR"/>
</dbReference>
<dbReference type="InterPro" id="IPR039420">
    <property type="entry name" value="WalR-like"/>
</dbReference>
<dbReference type="Gene3D" id="3.40.50.2300">
    <property type="match status" value="1"/>
</dbReference>
<dbReference type="PROSITE" id="PS50043">
    <property type="entry name" value="HTH_LUXR_2"/>
    <property type="match status" value="1"/>
</dbReference>
<dbReference type="GO" id="GO:0006355">
    <property type="term" value="P:regulation of DNA-templated transcription"/>
    <property type="evidence" value="ECO:0007669"/>
    <property type="project" value="InterPro"/>
</dbReference>
<proteinExistence type="predicted"/>
<dbReference type="Proteomes" id="UP000604481">
    <property type="component" value="Unassembled WGS sequence"/>
</dbReference>
<keyword evidence="1" id="KW-0238">DNA-binding</keyword>
<reference evidence="3 4" key="1">
    <citation type="submission" date="2020-10" db="EMBL/GenBank/DDBJ databases">
        <title>The genome sequence of Chitinilyticum litopenaei 4Y14.</title>
        <authorList>
            <person name="Liu Y."/>
        </authorList>
    </citation>
    <scope>NUCLEOTIDE SEQUENCE [LARGE SCALE GENOMIC DNA]</scope>
    <source>
        <strain evidence="3 4">4Y14</strain>
    </source>
</reference>
<evidence type="ECO:0000313" key="3">
    <source>
        <dbReference type="EMBL" id="MBE9610934.1"/>
    </source>
</evidence>
<dbReference type="InterPro" id="IPR011006">
    <property type="entry name" value="CheY-like_superfamily"/>
</dbReference>
<dbReference type="GO" id="GO:0003677">
    <property type="term" value="F:DNA binding"/>
    <property type="evidence" value="ECO:0007669"/>
    <property type="project" value="UniProtKB-KW"/>
</dbReference>
<dbReference type="EMBL" id="JADFUA010000015">
    <property type="protein sequence ID" value="MBE9610934.1"/>
    <property type="molecule type" value="Genomic_DNA"/>
</dbReference>
<sequence length="210" mass="22708">MPLRHTNILLVERQTLLNQIIRQALTDATGGSIFSLPDMAAAAALTEKQDFAMAVISLSDIDRKNIRAIGALRECRPKMTILVLTENTIHDAELYEELGVAGYAAFGVHALNLGELAGYALREPGGRILLASIGEQGASGSHAGQPPAPVISKKEKEVLELIAKGMRNKEIARELGLAESTIKSHLGQLRKKLGVSNRTKMALHLKNMKD</sequence>
<feature type="domain" description="HTH luxR-type" evidence="2">
    <location>
        <begin position="144"/>
        <end position="209"/>
    </location>
</feature>
<name>A0A8J7FRL8_9NEIS</name>
<evidence type="ECO:0000313" key="4">
    <source>
        <dbReference type="Proteomes" id="UP000604481"/>
    </source>
</evidence>
<dbReference type="InterPro" id="IPR016032">
    <property type="entry name" value="Sig_transdc_resp-reg_C-effctor"/>
</dbReference>
<dbReference type="InterPro" id="IPR000792">
    <property type="entry name" value="Tscrpt_reg_LuxR_C"/>
</dbReference>
<dbReference type="SUPFAM" id="SSF46894">
    <property type="entry name" value="C-terminal effector domain of the bipartite response regulators"/>
    <property type="match status" value="1"/>
</dbReference>
<dbReference type="CDD" id="cd06170">
    <property type="entry name" value="LuxR_C_like"/>
    <property type="match status" value="1"/>
</dbReference>
<gene>
    <name evidence="3" type="ORF">INR99_16530</name>
</gene>
<evidence type="ECO:0000259" key="2">
    <source>
        <dbReference type="PROSITE" id="PS50043"/>
    </source>
</evidence>
<accession>A0A8J7FRL8</accession>
<dbReference type="PANTHER" id="PTHR43214">
    <property type="entry name" value="TWO-COMPONENT RESPONSE REGULATOR"/>
    <property type="match status" value="1"/>
</dbReference>
<protein>
    <submittedName>
        <fullName evidence="3">Response regulator transcription factor</fullName>
    </submittedName>
</protein>
<organism evidence="3 4">
    <name type="scientific">Chitinilyticum piscinae</name>
    <dbReference type="NCBI Taxonomy" id="2866724"/>
    <lineage>
        <taxon>Bacteria</taxon>
        <taxon>Pseudomonadati</taxon>
        <taxon>Pseudomonadota</taxon>
        <taxon>Betaproteobacteria</taxon>
        <taxon>Neisseriales</taxon>
        <taxon>Chitinibacteraceae</taxon>
        <taxon>Chitinilyticum</taxon>
    </lineage>
</organism>
<keyword evidence="4" id="KW-1185">Reference proteome</keyword>
<dbReference type="RefSeq" id="WP_051305029.1">
    <property type="nucleotide sequence ID" value="NZ_JADFUA010000015.1"/>
</dbReference>
<dbReference type="SMART" id="SM00421">
    <property type="entry name" value="HTH_LUXR"/>
    <property type="match status" value="1"/>
</dbReference>
<evidence type="ECO:0000256" key="1">
    <source>
        <dbReference type="ARBA" id="ARBA00023125"/>
    </source>
</evidence>
<dbReference type="SUPFAM" id="SSF52172">
    <property type="entry name" value="CheY-like"/>
    <property type="match status" value="1"/>
</dbReference>
<comment type="caution">
    <text evidence="3">The sequence shown here is derived from an EMBL/GenBank/DDBJ whole genome shotgun (WGS) entry which is preliminary data.</text>
</comment>
<dbReference type="Pfam" id="PF00196">
    <property type="entry name" value="GerE"/>
    <property type="match status" value="1"/>
</dbReference>